<evidence type="ECO:0000259" key="4">
    <source>
        <dbReference type="SMART" id="SM00852"/>
    </source>
</evidence>
<comment type="function">
    <text evidence="3">Catalyzes two steps in the biosynthesis of the molybdenum cofactor. In the first step, molybdopterin is adenylated. Subsequently, molybdate is inserted into adenylated molybdopterin and AMP is released.</text>
</comment>
<dbReference type="Gene3D" id="2.40.340.10">
    <property type="entry name" value="MoeA, C-terminal, domain IV"/>
    <property type="match status" value="1"/>
</dbReference>
<comment type="similarity">
    <text evidence="3">Belongs to the MoeA family.</text>
</comment>
<keyword evidence="6" id="KW-1185">Reference proteome</keyword>
<dbReference type="Gene3D" id="3.90.105.10">
    <property type="entry name" value="Molybdopterin biosynthesis moea protein, domain 2"/>
    <property type="match status" value="1"/>
</dbReference>
<dbReference type="InterPro" id="IPR005110">
    <property type="entry name" value="MoeA_linker/N"/>
</dbReference>
<dbReference type="InterPro" id="IPR036688">
    <property type="entry name" value="MoeA_C_domain_IV_sf"/>
</dbReference>
<evidence type="ECO:0000256" key="3">
    <source>
        <dbReference type="RuleBase" id="RU365090"/>
    </source>
</evidence>
<dbReference type="Gene3D" id="3.40.980.10">
    <property type="entry name" value="MoaB/Mog-like domain"/>
    <property type="match status" value="1"/>
</dbReference>
<dbReference type="InterPro" id="IPR038987">
    <property type="entry name" value="MoeA-like"/>
</dbReference>
<accession>A0ABR4G3S9</accession>
<comment type="cofactor">
    <cofactor evidence="3">
        <name>Mg(2+)</name>
        <dbReference type="ChEBI" id="CHEBI:18420"/>
    </cofactor>
</comment>
<comment type="similarity">
    <text evidence="1">In the C-terminal section; belongs to the MoeA family.</text>
</comment>
<keyword evidence="3" id="KW-0460">Magnesium</keyword>
<evidence type="ECO:0000313" key="6">
    <source>
        <dbReference type="Proteomes" id="UP001610563"/>
    </source>
</evidence>
<dbReference type="PANTHER" id="PTHR10192">
    <property type="entry name" value="MOLYBDOPTERIN BIOSYNTHESIS PROTEIN"/>
    <property type="match status" value="1"/>
</dbReference>
<dbReference type="SUPFAM" id="SSF53218">
    <property type="entry name" value="Molybdenum cofactor biosynthesis proteins"/>
    <property type="match status" value="1"/>
</dbReference>
<keyword evidence="3" id="KW-0479">Metal-binding</keyword>
<protein>
    <recommendedName>
        <fullName evidence="2">molybdopterin adenylyltransferase</fullName>
        <ecNumber evidence="2">2.7.7.75</ecNumber>
    </recommendedName>
</protein>
<reference evidence="5 6" key="1">
    <citation type="submission" date="2024-07" db="EMBL/GenBank/DDBJ databases">
        <title>Section-level genome sequencing and comparative genomics of Aspergillus sections Usti and Cavernicolus.</title>
        <authorList>
            <consortium name="Lawrence Berkeley National Laboratory"/>
            <person name="Nybo J.L."/>
            <person name="Vesth T.C."/>
            <person name="Theobald S."/>
            <person name="Frisvad J.C."/>
            <person name="Larsen T.O."/>
            <person name="Kjaerboelling I."/>
            <person name="Rothschild-Mancinelli K."/>
            <person name="Lyhne E.K."/>
            <person name="Kogle M.E."/>
            <person name="Barry K."/>
            <person name="Clum A."/>
            <person name="Na H."/>
            <person name="Ledsgaard L."/>
            <person name="Lin J."/>
            <person name="Lipzen A."/>
            <person name="Kuo A."/>
            <person name="Riley R."/>
            <person name="Mondo S."/>
            <person name="Labutti K."/>
            <person name="Haridas S."/>
            <person name="Pangalinan J."/>
            <person name="Salamov A.A."/>
            <person name="Simmons B.A."/>
            <person name="Magnuson J.K."/>
            <person name="Chen J."/>
            <person name="Drula E."/>
            <person name="Henrissat B."/>
            <person name="Wiebenga A."/>
            <person name="Lubbers R.J."/>
            <person name="Gomes A.C."/>
            <person name="Makela M.R."/>
            <person name="Stajich J."/>
            <person name="Grigoriev I.V."/>
            <person name="Mortensen U.H."/>
            <person name="De Vries R.P."/>
            <person name="Baker S.E."/>
            <person name="Andersen M.R."/>
        </authorList>
    </citation>
    <scope>NUCLEOTIDE SEQUENCE [LARGE SCALE GENOMIC DNA]</scope>
    <source>
        <strain evidence="5 6">CBS 209.92</strain>
    </source>
</reference>
<dbReference type="InterPro" id="IPR036135">
    <property type="entry name" value="MoeA_linker/N_sf"/>
</dbReference>
<keyword evidence="3" id="KW-0500">Molybdenum</keyword>
<dbReference type="Proteomes" id="UP001610563">
    <property type="component" value="Unassembled WGS sequence"/>
</dbReference>
<proteinExistence type="inferred from homology"/>
<dbReference type="InterPro" id="IPR036425">
    <property type="entry name" value="MoaB/Mog-like_dom_sf"/>
</dbReference>
<dbReference type="CDD" id="cd00887">
    <property type="entry name" value="MoeA"/>
    <property type="match status" value="1"/>
</dbReference>
<sequence>MALSYTDAVQLVEKEACHQRTAFLANSEKCSIFNACDRAVSESICSPISTPEFDTSAMDGFALSSVATQGASPESPVTFEVQGTTTAGDKPHSTLDDPTDGISPCVEIMTGAPFPVNPDGDRFDCCAPIEDVVLAENKLTDRRYISLSKPAKWRQHRRLAGGDFTKDDQIIGIGERVNPQHVMAMASVGLTEIPVMRKPRIAIFSTGCELLSGPSNHRFMIHDANGPYLSAIVKKYGANIDFRGVVRDNPIAMEHALLEALGQNKYDVILTSGAVSAGRCDMIPGVINSIGGRTVFHKVAVKPGHPVLFSVLPRGQEGETAFFGLPGNPVAAAACLRFFVLPYLRTLQCQSREQPQTARLQVSKSTKAVLAFKKEADIFRPAILSPCRQTVRIKKDHSPGKTKPFLHANCWAHIPSGVEQVCDEETMDVYPCNFD</sequence>
<comment type="catalytic activity">
    <reaction evidence="3">
        <text>adenylyl-molybdopterin + molybdate = Mo-molybdopterin + AMP + H(+)</text>
        <dbReference type="Rhea" id="RHEA:35047"/>
        <dbReference type="ChEBI" id="CHEBI:15378"/>
        <dbReference type="ChEBI" id="CHEBI:36264"/>
        <dbReference type="ChEBI" id="CHEBI:62727"/>
        <dbReference type="ChEBI" id="CHEBI:71302"/>
        <dbReference type="ChEBI" id="CHEBI:456215"/>
    </reaction>
</comment>
<dbReference type="Gene3D" id="2.170.190.11">
    <property type="entry name" value="Molybdopterin biosynthesis moea protein, domain 3"/>
    <property type="match status" value="1"/>
</dbReference>
<comment type="catalytic activity">
    <reaction evidence="3">
        <text>molybdopterin + ATP + H(+) = adenylyl-molybdopterin + diphosphate</text>
        <dbReference type="Rhea" id="RHEA:31331"/>
        <dbReference type="ChEBI" id="CHEBI:15378"/>
        <dbReference type="ChEBI" id="CHEBI:30616"/>
        <dbReference type="ChEBI" id="CHEBI:33019"/>
        <dbReference type="ChEBI" id="CHEBI:58698"/>
        <dbReference type="ChEBI" id="CHEBI:62727"/>
    </reaction>
</comment>
<dbReference type="EMBL" id="JBFTWV010000054">
    <property type="protein sequence ID" value="KAL2793687.1"/>
    <property type="molecule type" value="Genomic_DNA"/>
</dbReference>
<keyword evidence="3" id="KW-0501">Molybdenum cofactor biosynthesis</keyword>
<evidence type="ECO:0000256" key="1">
    <source>
        <dbReference type="ARBA" id="ARBA00008339"/>
    </source>
</evidence>
<name>A0ABR4G3S9_9EURO</name>
<dbReference type="Pfam" id="PF03453">
    <property type="entry name" value="MoeA_N"/>
    <property type="match status" value="1"/>
</dbReference>
<dbReference type="SUPFAM" id="SSF63882">
    <property type="entry name" value="MoeA N-terminal region -like"/>
    <property type="match status" value="1"/>
</dbReference>
<organism evidence="5 6">
    <name type="scientific">Aspergillus keveii</name>
    <dbReference type="NCBI Taxonomy" id="714993"/>
    <lineage>
        <taxon>Eukaryota</taxon>
        <taxon>Fungi</taxon>
        <taxon>Dikarya</taxon>
        <taxon>Ascomycota</taxon>
        <taxon>Pezizomycotina</taxon>
        <taxon>Eurotiomycetes</taxon>
        <taxon>Eurotiomycetidae</taxon>
        <taxon>Eurotiales</taxon>
        <taxon>Aspergillaceae</taxon>
        <taxon>Aspergillus</taxon>
        <taxon>Aspergillus subgen. Nidulantes</taxon>
    </lineage>
</organism>
<keyword evidence="3" id="KW-0808">Transferase</keyword>
<feature type="domain" description="MoaB/Mog" evidence="4">
    <location>
        <begin position="202"/>
        <end position="346"/>
    </location>
</feature>
<gene>
    <name evidence="5" type="ORF">BJX66DRAFT_338581</name>
</gene>
<evidence type="ECO:0000313" key="5">
    <source>
        <dbReference type="EMBL" id="KAL2793687.1"/>
    </source>
</evidence>
<dbReference type="Pfam" id="PF00994">
    <property type="entry name" value="MoCF_biosynth"/>
    <property type="match status" value="1"/>
</dbReference>
<evidence type="ECO:0000256" key="2">
    <source>
        <dbReference type="ARBA" id="ARBA00012509"/>
    </source>
</evidence>
<comment type="caution">
    <text evidence="5">The sequence shown here is derived from an EMBL/GenBank/DDBJ whole genome shotgun (WGS) entry which is preliminary data.</text>
</comment>
<dbReference type="EC" id="2.7.7.75" evidence="2"/>
<dbReference type="InterPro" id="IPR001453">
    <property type="entry name" value="MoaB/Mog_dom"/>
</dbReference>
<dbReference type="PANTHER" id="PTHR10192:SF30">
    <property type="entry name" value="MOLYBDOPTERIN ADENYLYLTRANSFERASE"/>
    <property type="match status" value="1"/>
</dbReference>
<dbReference type="SMART" id="SM00852">
    <property type="entry name" value="MoCF_biosynth"/>
    <property type="match status" value="1"/>
</dbReference>
<comment type="pathway">
    <text evidence="3">Cofactor biosynthesis; molybdopterin biosynthesis.</text>
</comment>